<keyword evidence="3" id="KW-1185">Reference proteome</keyword>
<organism evidence="2 3">
    <name type="scientific">Liparis tanakae</name>
    <name type="common">Tanaka's snailfish</name>
    <dbReference type="NCBI Taxonomy" id="230148"/>
    <lineage>
        <taxon>Eukaryota</taxon>
        <taxon>Metazoa</taxon>
        <taxon>Chordata</taxon>
        <taxon>Craniata</taxon>
        <taxon>Vertebrata</taxon>
        <taxon>Euteleostomi</taxon>
        <taxon>Actinopterygii</taxon>
        <taxon>Neopterygii</taxon>
        <taxon>Teleostei</taxon>
        <taxon>Neoteleostei</taxon>
        <taxon>Acanthomorphata</taxon>
        <taxon>Eupercaria</taxon>
        <taxon>Perciformes</taxon>
        <taxon>Cottioidei</taxon>
        <taxon>Cottales</taxon>
        <taxon>Liparidae</taxon>
        <taxon>Liparis</taxon>
    </lineage>
</organism>
<evidence type="ECO:0000256" key="1">
    <source>
        <dbReference type="SAM" id="MobiDB-lite"/>
    </source>
</evidence>
<feature type="compositionally biased region" description="Polar residues" evidence="1">
    <location>
        <begin position="30"/>
        <end position="49"/>
    </location>
</feature>
<dbReference type="EMBL" id="SRLO01000018">
    <property type="protein sequence ID" value="TNN86035.1"/>
    <property type="molecule type" value="Genomic_DNA"/>
</dbReference>
<sequence length="357" mass="39432">MTARCGAPSITTAHDRELGLRPLGPPDPLTSQDSQLWPSGSLVNGQLNGSGLKGSHQEDGSLCSQGPGSREYCEDGPAKKRREEWCGRRRFQKFEPRKKVPHCRERERERKKGWMEMERLGGAAEAGKGGRDRRTVPLFEPQSAACPKASSPLKVDAVVLGDTPTGRMLANTASIEMTTSAIKVVPKETPSVSLVTTAVDFYYDVRDELNFVRTDWKLGIRDVGPGPRLQAQRKFAQSQPNSPSTTPVKVAEPGSLNTALATVPSTSLSSISSSSLFLSIQDLSRRKPKTEDFLTFLCLRADFRDTQSFQPGVSPQNIGTQTPSLVRRIAARKVQKLNALLRHPLKRNVEKERDWRD</sequence>
<proteinExistence type="predicted"/>
<evidence type="ECO:0000313" key="3">
    <source>
        <dbReference type="Proteomes" id="UP000314294"/>
    </source>
</evidence>
<dbReference type="AlphaFoldDB" id="A0A4Z2J6L3"/>
<name>A0A4Z2J6L3_9TELE</name>
<gene>
    <name evidence="2" type="primary">JARID2</name>
    <name evidence="2" type="ORF">EYF80_003879</name>
</gene>
<accession>A0A4Z2J6L3</accession>
<reference evidence="2 3" key="1">
    <citation type="submission" date="2019-03" db="EMBL/GenBank/DDBJ databases">
        <title>First draft genome of Liparis tanakae, snailfish: a comprehensive survey of snailfish specific genes.</title>
        <authorList>
            <person name="Kim W."/>
            <person name="Song I."/>
            <person name="Jeong J.-H."/>
            <person name="Kim D."/>
            <person name="Kim S."/>
            <person name="Ryu S."/>
            <person name="Song J.Y."/>
            <person name="Lee S.K."/>
        </authorList>
    </citation>
    <scope>NUCLEOTIDE SEQUENCE [LARGE SCALE GENOMIC DNA]</scope>
    <source>
        <tissue evidence="2">Muscle</tissue>
    </source>
</reference>
<protein>
    <submittedName>
        <fullName evidence="2">Protein Jumonji</fullName>
    </submittedName>
</protein>
<dbReference type="OrthoDB" id="8951118at2759"/>
<evidence type="ECO:0000313" key="2">
    <source>
        <dbReference type="EMBL" id="TNN86035.1"/>
    </source>
</evidence>
<feature type="region of interest" description="Disordered" evidence="1">
    <location>
        <begin position="1"/>
        <end position="79"/>
    </location>
</feature>
<dbReference type="Proteomes" id="UP000314294">
    <property type="component" value="Unassembled WGS sequence"/>
</dbReference>
<comment type="caution">
    <text evidence="2">The sequence shown here is derived from an EMBL/GenBank/DDBJ whole genome shotgun (WGS) entry which is preliminary data.</text>
</comment>